<keyword evidence="9 19" id="KW-0735">Signal-anchor</keyword>
<protein>
    <recommendedName>
        <fullName evidence="5 19">Galactosylgalactosylxylosylprotein 3-beta-glucuronosyltransferase</fullName>
        <ecNumber evidence="5 19">2.4.1.135</ecNumber>
    </recommendedName>
</protein>
<dbReference type="EC" id="2.4.1.135" evidence="5 19"/>
<comment type="cofactor">
    <cofactor evidence="1 17 19">
        <name>Mn(2+)</name>
        <dbReference type="ChEBI" id="CHEBI:29035"/>
    </cofactor>
</comment>
<evidence type="ECO:0000256" key="17">
    <source>
        <dbReference type="PIRSR" id="PIRSR605027-3"/>
    </source>
</evidence>
<gene>
    <name evidence="22" type="ORF">pipiens_001392</name>
</gene>
<sequence length="1272" mass="136645">MDPKRNVNGDEIGFYLFKMARKVLAKKGDRDVVMVESGDPKKNVTVLFCFSADGYCFPPDIVLPYKRLPKEIIQSVPGTWGIGKSENGWMDTDNFVLYIKQILYPSLVKRGVKFPVLFFVDGHKSHTAFAAAEACQELGIVLIALYPNSTRIIQPADVAIFGPLKQSWRKIVEQRPPNDPLTTRNFAANLEAAMNESIKEQTIKKSFVVTGIHPFNENAPNYTKCLAKSASAANLHIRSCAWCNIVVSLGGWSRICHVLGWRRLVRHDLHLNHSGHRHNSTSVSLDGWSRKSATFSGGVDLSDTIFTSTTPGIATPARPLGTTWSYHAADGVESPTFSGGVDLSDTIFTSTTPGIATTAPAYRSTAGAGSATFSGGVDLSDTIFTSTTPGIATPAPAYRSTAGAGSATFSGGVDLSDTIFTSTTPGIATTAPAYRSTAGAGSATFSGGVDLSDTIFTSTTPGIATPARPLGTTWSYHAADGVESPTFSGGVDLSDTIFTSTTPGIATPAPAYRSTAGAGSATFSGGVDLSDTIFTSTTPGIATTAPAYRSTAGAGSATFSGGVGYSDTIFTTPTPGIATPARPLGTASNRSTGGVGGSFSDDTNAAATSFEQSTNQRWEEEEIRMDEFCFESMPPLQDITNKRRMSISHFLHTPPTPKRKSNHINYKIKTQPILTADERLAELRQADELKVQKKQEQQEKAKKREEARLAKQAEKEAREAERKRKREENASKKQLQEGMKQRKADEKRAKEAAKRKAREVPAELSYRSTAGAGSATFSGGVDLSDTIFTLITPGIATPARPLGTTWSYHAADGVESPTFSGGVNLPDTSVNSTHTSTTPGFATPAHPLGATSSYRSTAGAGSATFSVGVGLSDTIFTSITPGIATPARPLDTTSSYHAAGGVESPTFLEGVNMADISVNSTRNSVTPGIAKPAYPLDTTSSYRSTLMIDDASQDFAMIPVNDTMAVCFESFDDTRKLLYGEVTADSTPEPAAPIIYFVTPTYPRREQIAEITRLGQTLMHVPYLHWIVADDTDGCNRVLNSLLKRFGIPYTHIASPMPAFYRTKKLVPRGVANRRAALAWIRNNNKKSGVLYFGDDDNTFDLKLFSEIRTTKKVSMFPVGLIGDYAVSTPVVKNGKVEGFFDSWPAKRKWPVDMAGFAVSLEYMAASPNVTMPFKAGYEEDEFLKSIGLRMQDIEPKASNCTEVLVWHTQTKNNKPPKVRISAGTLQNDKVNLGVLLKQLGAMGVSHISQSEGTVAQITKDGKSKSLLSWFS</sequence>
<keyword evidence="7" id="KW-0812">Transmembrane</keyword>
<feature type="region of interest" description="Disordered" evidence="20">
    <location>
        <begin position="576"/>
        <end position="598"/>
    </location>
</feature>
<keyword evidence="6 19" id="KW-0808">Transferase</keyword>
<dbReference type="GO" id="GO:0046872">
    <property type="term" value="F:metal ion binding"/>
    <property type="evidence" value="ECO:0007669"/>
    <property type="project" value="UniProtKB-KW"/>
</dbReference>
<dbReference type="Proteomes" id="UP001562425">
    <property type="component" value="Unassembled WGS sequence"/>
</dbReference>
<dbReference type="AlphaFoldDB" id="A0ABD1CXU5"/>
<comment type="pathway">
    <text evidence="3 19">Protein modification; protein glycosylation.</text>
</comment>
<feature type="compositionally biased region" description="Basic and acidic residues" evidence="20">
    <location>
        <begin position="694"/>
        <end position="761"/>
    </location>
</feature>
<comment type="caution">
    <text evidence="22">The sequence shown here is derived from an EMBL/GenBank/DDBJ whole genome shotgun (WGS) entry which is preliminary data.</text>
</comment>
<keyword evidence="8 17" id="KW-0479">Metal-binding</keyword>
<feature type="domain" description="DDE-1" evidence="21">
    <location>
        <begin position="42"/>
        <end position="207"/>
    </location>
</feature>
<evidence type="ECO:0000256" key="3">
    <source>
        <dbReference type="ARBA" id="ARBA00004922"/>
    </source>
</evidence>
<evidence type="ECO:0000256" key="2">
    <source>
        <dbReference type="ARBA" id="ARBA00004323"/>
    </source>
</evidence>
<comment type="catalytic activity">
    <reaction evidence="15 19">
        <text>3-O-(beta-D-galactosyl-(1-&gt;3)-beta-D-galactosyl-(1-&gt;4)-beta-D-xylosyl)-L-seryl-[protein] + UDP-alpha-D-glucuronate = 3-O-(beta-D-GlcA-(1-&gt;3)-beta-D-Gal-(1-&gt;3)-beta-D-Gal-(1-&gt;4)-beta-D-Xyl)-L-seryl-[protein] + UDP + H(+)</text>
        <dbReference type="Rhea" id="RHEA:24168"/>
        <dbReference type="Rhea" id="RHEA-COMP:12571"/>
        <dbReference type="Rhea" id="RHEA-COMP:12573"/>
        <dbReference type="ChEBI" id="CHEBI:15378"/>
        <dbReference type="ChEBI" id="CHEBI:58052"/>
        <dbReference type="ChEBI" id="CHEBI:58223"/>
        <dbReference type="ChEBI" id="CHEBI:132090"/>
        <dbReference type="ChEBI" id="CHEBI:132093"/>
        <dbReference type="EC" id="2.4.1.135"/>
    </reaction>
</comment>
<feature type="glycosylation site" description="N-linked (GlcNAc...) asparagine" evidence="18">
    <location>
        <position position="1200"/>
    </location>
</feature>
<evidence type="ECO:0000256" key="8">
    <source>
        <dbReference type="ARBA" id="ARBA00022723"/>
    </source>
</evidence>
<feature type="active site" description="Proton donor/acceptor" evidence="16">
    <location>
        <position position="1180"/>
    </location>
</feature>
<keyword evidence="13 18" id="KW-0325">Glycoprotein</keyword>
<reference evidence="22 23" key="1">
    <citation type="submission" date="2024-05" db="EMBL/GenBank/DDBJ databases">
        <title>Culex pipiens pipiens assembly and annotation.</title>
        <authorList>
            <person name="Alout H."/>
            <person name="Durand T."/>
        </authorList>
    </citation>
    <scope>NUCLEOTIDE SEQUENCE [LARGE SCALE GENOMIC DNA]</scope>
    <source>
        <strain evidence="22">HA-2024</strain>
        <tissue evidence="22">Whole body</tissue>
    </source>
</reference>
<keyword evidence="12" id="KW-0472">Membrane</keyword>
<accession>A0ABD1CXU5</accession>
<evidence type="ECO:0000256" key="11">
    <source>
        <dbReference type="ARBA" id="ARBA00023034"/>
    </source>
</evidence>
<dbReference type="Pfam" id="PF03184">
    <property type="entry name" value="DDE_1"/>
    <property type="match status" value="1"/>
</dbReference>
<evidence type="ECO:0000256" key="16">
    <source>
        <dbReference type="PIRSR" id="PIRSR605027-1"/>
    </source>
</evidence>
<dbReference type="EMBL" id="JBEHCU010008707">
    <property type="protein sequence ID" value="KAL1381276.1"/>
    <property type="molecule type" value="Genomic_DNA"/>
</dbReference>
<evidence type="ECO:0000313" key="22">
    <source>
        <dbReference type="EMBL" id="KAL1381276.1"/>
    </source>
</evidence>
<feature type="region of interest" description="Disordered" evidence="20">
    <location>
        <begin position="694"/>
        <end position="764"/>
    </location>
</feature>
<comment type="similarity">
    <text evidence="4 19">Belongs to the glycosyltransferase 43 family.</text>
</comment>
<evidence type="ECO:0000256" key="15">
    <source>
        <dbReference type="ARBA" id="ARBA00047979"/>
    </source>
</evidence>
<evidence type="ECO:0000256" key="14">
    <source>
        <dbReference type="ARBA" id="ARBA00023211"/>
    </source>
</evidence>
<dbReference type="InterPro" id="IPR036397">
    <property type="entry name" value="RNaseH_sf"/>
</dbReference>
<comment type="subcellular location">
    <subcellularLocation>
        <location evidence="2 19">Golgi apparatus membrane</location>
        <topology evidence="2 19">Single-pass type II membrane protein</topology>
    </subcellularLocation>
</comment>
<evidence type="ECO:0000256" key="13">
    <source>
        <dbReference type="ARBA" id="ARBA00023180"/>
    </source>
</evidence>
<feature type="binding site" evidence="17">
    <location>
        <position position="1097"/>
    </location>
    <ligand>
        <name>Mn(2+)</name>
        <dbReference type="ChEBI" id="CHEBI:29035"/>
    </ligand>
</feature>
<keyword evidence="11 19" id="KW-0333">Golgi apparatus</keyword>
<dbReference type="SUPFAM" id="SSF53448">
    <property type="entry name" value="Nucleotide-diphospho-sugar transferases"/>
    <property type="match status" value="1"/>
</dbReference>
<dbReference type="Pfam" id="PF03360">
    <property type="entry name" value="Glyco_transf_43"/>
    <property type="match status" value="1"/>
</dbReference>
<evidence type="ECO:0000256" key="1">
    <source>
        <dbReference type="ARBA" id="ARBA00001936"/>
    </source>
</evidence>
<organism evidence="22 23">
    <name type="scientific">Culex pipiens pipiens</name>
    <name type="common">Northern house mosquito</name>
    <dbReference type="NCBI Taxonomy" id="38569"/>
    <lineage>
        <taxon>Eukaryota</taxon>
        <taxon>Metazoa</taxon>
        <taxon>Ecdysozoa</taxon>
        <taxon>Arthropoda</taxon>
        <taxon>Hexapoda</taxon>
        <taxon>Insecta</taxon>
        <taxon>Pterygota</taxon>
        <taxon>Neoptera</taxon>
        <taxon>Endopterygota</taxon>
        <taxon>Diptera</taxon>
        <taxon>Nematocera</taxon>
        <taxon>Culicoidea</taxon>
        <taxon>Culicidae</taxon>
        <taxon>Culicinae</taxon>
        <taxon>Culicini</taxon>
        <taxon>Culex</taxon>
        <taxon>Culex</taxon>
    </lineage>
</organism>
<dbReference type="InterPro" id="IPR005027">
    <property type="entry name" value="Glyco_trans_43"/>
</dbReference>
<keyword evidence="23" id="KW-1185">Reference proteome</keyword>
<dbReference type="GO" id="GO:0000139">
    <property type="term" value="C:Golgi membrane"/>
    <property type="evidence" value="ECO:0007669"/>
    <property type="project" value="UniProtKB-SubCell"/>
</dbReference>
<dbReference type="PANTHER" id="PTHR10896">
    <property type="entry name" value="GALACTOSYLGALACTOSYLXYLOSYLPROTEIN 3-BETA-GLUCURONOSYLTRANSFERASE BETA-1,3-GLUCURONYLTRANSFERASE"/>
    <property type="match status" value="1"/>
</dbReference>
<evidence type="ECO:0000313" key="23">
    <source>
        <dbReference type="Proteomes" id="UP001562425"/>
    </source>
</evidence>
<evidence type="ECO:0000256" key="4">
    <source>
        <dbReference type="ARBA" id="ARBA00007706"/>
    </source>
</evidence>
<evidence type="ECO:0000256" key="12">
    <source>
        <dbReference type="ARBA" id="ARBA00023136"/>
    </source>
</evidence>
<keyword evidence="10" id="KW-1133">Transmembrane helix</keyword>
<evidence type="ECO:0000256" key="7">
    <source>
        <dbReference type="ARBA" id="ARBA00022692"/>
    </source>
</evidence>
<dbReference type="FunFam" id="3.90.550.10:FF:000044">
    <property type="entry name" value="Galactosylgalactosylxylosylprotein 3-beta-glucuronosyltransferase"/>
    <property type="match status" value="1"/>
</dbReference>
<dbReference type="CDD" id="cd00218">
    <property type="entry name" value="GlcAT-I"/>
    <property type="match status" value="1"/>
</dbReference>
<evidence type="ECO:0000256" key="10">
    <source>
        <dbReference type="ARBA" id="ARBA00022989"/>
    </source>
</evidence>
<evidence type="ECO:0000256" key="6">
    <source>
        <dbReference type="ARBA" id="ARBA00022679"/>
    </source>
</evidence>
<dbReference type="PANTHER" id="PTHR10896:SF51">
    <property type="entry name" value="GALACTOSYLGALACTOSYLXYLOSYLPROTEIN 3-BETA-GLUCURONOSYLTRANSFERASE S"/>
    <property type="match status" value="1"/>
</dbReference>
<evidence type="ECO:0000256" key="5">
    <source>
        <dbReference type="ARBA" id="ARBA00012641"/>
    </source>
</evidence>
<dbReference type="InterPro" id="IPR004875">
    <property type="entry name" value="DDE_SF_endonuclease_dom"/>
</dbReference>
<evidence type="ECO:0000256" key="19">
    <source>
        <dbReference type="RuleBase" id="RU363127"/>
    </source>
</evidence>
<dbReference type="Gene3D" id="3.30.420.10">
    <property type="entry name" value="Ribonuclease H-like superfamily/Ribonuclease H"/>
    <property type="match status" value="1"/>
</dbReference>
<dbReference type="GO" id="GO:0015018">
    <property type="term" value="F:galactosylgalactosylxylosylprotein 3-beta-glucuronosyltransferase activity"/>
    <property type="evidence" value="ECO:0007669"/>
    <property type="project" value="UniProtKB-UniRule"/>
</dbReference>
<name>A0ABD1CXU5_CULPP</name>
<evidence type="ECO:0000256" key="9">
    <source>
        <dbReference type="ARBA" id="ARBA00022968"/>
    </source>
</evidence>
<dbReference type="InterPro" id="IPR029044">
    <property type="entry name" value="Nucleotide-diphossugar_trans"/>
</dbReference>
<dbReference type="Gene3D" id="3.90.550.10">
    <property type="entry name" value="Spore Coat Polysaccharide Biosynthesis Protein SpsA, Chain A"/>
    <property type="match status" value="1"/>
</dbReference>
<keyword evidence="14 17" id="KW-0464">Manganese</keyword>
<evidence type="ECO:0000259" key="21">
    <source>
        <dbReference type="Pfam" id="PF03184"/>
    </source>
</evidence>
<proteinExistence type="inferred from homology"/>
<evidence type="ECO:0000256" key="20">
    <source>
        <dbReference type="SAM" id="MobiDB-lite"/>
    </source>
</evidence>
<evidence type="ECO:0000256" key="18">
    <source>
        <dbReference type="PIRSR" id="PIRSR605027-6"/>
    </source>
</evidence>